<dbReference type="GO" id="GO:0004803">
    <property type="term" value="F:transposase activity"/>
    <property type="evidence" value="ECO:0007669"/>
    <property type="project" value="InterPro"/>
</dbReference>
<proteinExistence type="predicted"/>
<dbReference type="AlphaFoldDB" id="A0A5C1QMK2"/>
<sequence>MEVTMARYSAQFRNFILKKMMPPESRSASDLAKEYGITVSMIYNWKARMNNGTLQVDDGVQSNRGRKLMEKFSLLLESRGISEDKQGTWLRENGLHSEHLTVWEQEVRDFMTKGEQQAREELKAIKKELKKNQKELDRKD</sequence>
<dbReference type="Proteomes" id="UP000324209">
    <property type="component" value="Chromosome"/>
</dbReference>
<keyword evidence="1" id="KW-0175">Coiled coil</keyword>
<dbReference type="InterPro" id="IPR002514">
    <property type="entry name" value="Transposase_8"/>
</dbReference>
<dbReference type="InterPro" id="IPR009057">
    <property type="entry name" value="Homeodomain-like_sf"/>
</dbReference>
<dbReference type="GO" id="GO:0006313">
    <property type="term" value="P:DNA transposition"/>
    <property type="evidence" value="ECO:0007669"/>
    <property type="project" value="InterPro"/>
</dbReference>
<dbReference type="SUPFAM" id="SSF46689">
    <property type="entry name" value="Homeodomain-like"/>
    <property type="match status" value="1"/>
</dbReference>
<name>A0A5C1QMK2_9SPIO</name>
<evidence type="ECO:0000313" key="3">
    <source>
        <dbReference type="Proteomes" id="UP000324209"/>
    </source>
</evidence>
<keyword evidence="3" id="KW-1185">Reference proteome</keyword>
<reference evidence="2 3" key="1">
    <citation type="submission" date="2019-02" db="EMBL/GenBank/DDBJ databases">
        <title>Complete Genome Sequence and Methylome Analysis of free living Spirochaetas.</title>
        <authorList>
            <person name="Fomenkov A."/>
            <person name="Dubinina G."/>
            <person name="Leshcheva N."/>
            <person name="Mikheeva N."/>
            <person name="Grabovich M."/>
            <person name="Vincze T."/>
            <person name="Roberts R.J."/>
        </authorList>
    </citation>
    <scope>NUCLEOTIDE SEQUENCE [LARGE SCALE GENOMIC DNA]</scope>
    <source>
        <strain evidence="2 3">K2</strain>
    </source>
</reference>
<accession>A0A5C1QMK2</accession>
<evidence type="ECO:0000313" key="2">
    <source>
        <dbReference type="EMBL" id="QEN08190.1"/>
    </source>
</evidence>
<protein>
    <submittedName>
        <fullName evidence="2">Helix-turn-helix domain-containing protein</fullName>
    </submittedName>
</protein>
<evidence type="ECO:0000256" key="1">
    <source>
        <dbReference type="SAM" id="Coils"/>
    </source>
</evidence>
<dbReference type="Pfam" id="PF01527">
    <property type="entry name" value="HTH_Tnp_1"/>
    <property type="match status" value="1"/>
</dbReference>
<gene>
    <name evidence="2" type="ORF">EXM22_09395</name>
</gene>
<dbReference type="GO" id="GO:0003677">
    <property type="term" value="F:DNA binding"/>
    <property type="evidence" value="ECO:0007669"/>
    <property type="project" value="InterPro"/>
</dbReference>
<feature type="coiled-coil region" evidence="1">
    <location>
        <begin position="112"/>
        <end position="139"/>
    </location>
</feature>
<organism evidence="2 3">
    <name type="scientific">Oceanispirochaeta crateris</name>
    <dbReference type="NCBI Taxonomy" id="2518645"/>
    <lineage>
        <taxon>Bacteria</taxon>
        <taxon>Pseudomonadati</taxon>
        <taxon>Spirochaetota</taxon>
        <taxon>Spirochaetia</taxon>
        <taxon>Spirochaetales</taxon>
        <taxon>Spirochaetaceae</taxon>
        <taxon>Oceanispirochaeta</taxon>
    </lineage>
</organism>
<dbReference type="KEGG" id="ock:EXM22_09395"/>
<dbReference type="EMBL" id="CP036150">
    <property type="protein sequence ID" value="QEN08190.1"/>
    <property type="molecule type" value="Genomic_DNA"/>
</dbReference>
<dbReference type="OrthoDB" id="369639at2"/>